<feature type="coiled-coil region" evidence="1">
    <location>
        <begin position="423"/>
        <end position="450"/>
    </location>
</feature>
<gene>
    <name evidence="2" type="ORF">E7Z73_03470</name>
</gene>
<name>A0A8T3VCC3_9EURY</name>
<evidence type="ECO:0000313" key="2">
    <source>
        <dbReference type="EMBL" id="MBE6504792.1"/>
    </source>
</evidence>
<evidence type="ECO:0000256" key="1">
    <source>
        <dbReference type="SAM" id="Coils"/>
    </source>
</evidence>
<organism evidence="2 3">
    <name type="scientific">Methanobrevibacter millerae</name>
    <dbReference type="NCBI Taxonomy" id="230361"/>
    <lineage>
        <taxon>Archaea</taxon>
        <taxon>Methanobacteriati</taxon>
        <taxon>Methanobacteriota</taxon>
        <taxon>Methanomada group</taxon>
        <taxon>Methanobacteria</taxon>
        <taxon>Methanobacteriales</taxon>
        <taxon>Methanobacteriaceae</taxon>
        <taxon>Methanobrevibacter</taxon>
    </lineage>
</organism>
<comment type="caution">
    <text evidence="2">The sequence shown here is derived from an EMBL/GenBank/DDBJ whole genome shotgun (WGS) entry which is preliminary data.</text>
</comment>
<dbReference type="AlphaFoldDB" id="A0A8T3VCC3"/>
<evidence type="ECO:0000313" key="3">
    <source>
        <dbReference type="Proteomes" id="UP000762703"/>
    </source>
</evidence>
<reference evidence="2" key="1">
    <citation type="submission" date="2019-04" db="EMBL/GenBank/DDBJ databases">
        <title>Evolution of Biomass-Degrading Anaerobic Consortia Revealed by Metagenomics.</title>
        <authorList>
            <person name="Peng X."/>
        </authorList>
    </citation>
    <scope>NUCLEOTIDE SEQUENCE</scope>
    <source>
        <strain evidence="2">SIG12</strain>
    </source>
</reference>
<accession>A0A8T3VCC3</accession>
<dbReference type="Proteomes" id="UP000762703">
    <property type="component" value="Unassembled WGS sequence"/>
</dbReference>
<keyword evidence="1" id="KW-0175">Coiled coil</keyword>
<sequence length="467" mass="55065">MTNKLIVSYAFPPSSTTTGNAMAKKILKNKKNVDIIYASLNNLNYDENFAQVLEKYLTKKYVIDLDFDIGWENIKTFSENGMTELDKAPEYESMYSMCHFIHSHFLALEYKLKHPNTFWSAEFSDPLIYNFEGKLNSGPIDDEKYINRMNDAIPENFKKIGEEDTLNYICEYLTFIFADEIIFTNENQRKVMLDVFPNQEITTFIKNKSKIIEHNTLDEEYYHINESNYEIDDSCINFGYFGVIFGKRTLEDFVNAFDNLNEEYKDKYKLHIFTSTITLFEQYLSKDVMKNTKLNFNLNYLEFLNVCKKFDVLLVNDTKTSEVYSVNPFLPSKLSDYEGSGTDVWAICEENSIMDQKEIKYKSRLNDIESSINTLNNIFEDKLNIKIENENFDKEKYFKQRISELSQKINELVDVCHSEFKKDEMYEAQINELNLIIQNLEAENSQIKNSNSWKMTENFRKIGKKFK</sequence>
<protein>
    <submittedName>
        <fullName evidence="2">Glycosyltransferase family 4 protein</fullName>
    </submittedName>
</protein>
<proteinExistence type="predicted"/>
<dbReference type="EMBL" id="SUTE01000030">
    <property type="protein sequence ID" value="MBE6504792.1"/>
    <property type="molecule type" value="Genomic_DNA"/>
</dbReference>
<dbReference type="RefSeq" id="WP_303736436.1">
    <property type="nucleotide sequence ID" value="NZ_SUTE01000030.1"/>
</dbReference>